<proteinExistence type="predicted"/>
<keyword evidence="2" id="KW-1185">Reference proteome</keyword>
<gene>
    <name evidence="1" type="ORF">SAMN05444410_10835</name>
</gene>
<protein>
    <submittedName>
        <fullName evidence="1">Uncharacterized protein</fullName>
    </submittedName>
</protein>
<organism evidence="1 2">
    <name type="scientific">Hydrobacter penzbergensis</name>
    <dbReference type="NCBI Taxonomy" id="1235997"/>
    <lineage>
        <taxon>Bacteria</taxon>
        <taxon>Pseudomonadati</taxon>
        <taxon>Bacteroidota</taxon>
        <taxon>Chitinophagia</taxon>
        <taxon>Chitinophagales</taxon>
        <taxon>Chitinophagaceae</taxon>
        <taxon>Hydrobacter</taxon>
    </lineage>
</organism>
<comment type="caution">
    <text evidence="1">The sequence shown here is derived from an EMBL/GenBank/DDBJ whole genome shotgun (WGS) entry which is preliminary data.</text>
</comment>
<reference evidence="1 2" key="1">
    <citation type="submission" date="2016-10" db="EMBL/GenBank/DDBJ databases">
        <authorList>
            <person name="Varghese N."/>
            <person name="Submissions S."/>
        </authorList>
    </citation>
    <scope>NUCLEOTIDE SEQUENCE [LARGE SCALE GENOMIC DNA]</scope>
    <source>
        <strain evidence="1 2">DSM 25353</strain>
    </source>
</reference>
<accession>A0A8X8LDV3</accession>
<evidence type="ECO:0000313" key="1">
    <source>
        <dbReference type="EMBL" id="SDX01347.1"/>
    </source>
</evidence>
<dbReference type="EMBL" id="FNNO01000008">
    <property type="protein sequence ID" value="SDX01347.1"/>
    <property type="molecule type" value="Genomic_DNA"/>
</dbReference>
<evidence type="ECO:0000313" key="2">
    <source>
        <dbReference type="Proteomes" id="UP000198711"/>
    </source>
</evidence>
<dbReference type="Proteomes" id="UP000198711">
    <property type="component" value="Unassembled WGS sequence"/>
</dbReference>
<name>A0A8X8LDV3_9BACT</name>
<dbReference type="AlphaFoldDB" id="A0A8X8LDV3"/>
<sequence length="55" mass="5953">MNVNMFAFFLLDDESIANGTSPAATGGECLAVCGIAMQVPVYFPCLSLKIQFYRS</sequence>